<name>A0A4V1G7W7_9ENTR</name>
<protein>
    <recommendedName>
        <fullName evidence="3">Stationary-phase-induced ribosome-associated protein</fullName>
    </recommendedName>
    <alternativeName>
        <fullName evidence="4">30S ribosomal protein S22</fullName>
    </alternativeName>
</protein>
<comment type="function">
    <text evidence="1">Although this protein associates with the 30S subunit of the ribosome it is not considered to be a bona fide ribosomal protein.</text>
</comment>
<evidence type="ECO:0000256" key="4">
    <source>
        <dbReference type="ARBA" id="ARBA00029685"/>
    </source>
</evidence>
<dbReference type="Pfam" id="PF08136">
    <property type="entry name" value="SRA_like"/>
    <property type="match status" value="1"/>
</dbReference>
<sequence>MKTNRQARKLLKMDHWTSNKYKVRVGEDGTESVARKAGGRK</sequence>
<organism evidence="5 6">
    <name type="scientific">Jejubacter calystegiae</name>
    <dbReference type="NCBI Taxonomy" id="2579935"/>
    <lineage>
        <taxon>Bacteria</taxon>
        <taxon>Pseudomonadati</taxon>
        <taxon>Pseudomonadota</taxon>
        <taxon>Gammaproteobacteria</taxon>
        <taxon>Enterobacterales</taxon>
        <taxon>Enterobacteriaceae</taxon>
        <taxon>Jejubacter</taxon>
    </lineage>
</organism>
<dbReference type="NCBIfam" id="NF007473">
    <property type="entry name" value="PRK10057.1"/>
    <property type="match status" value="1"/>
</dbReference>
<evidence type="ECO:0000256" key="3">
    <source>
        <dbReference type="ARBA" id="ARBA00018210"/>
    </source>
</evidence>
<evidence type="ECO:0000256" key="2">
    <source>
        <dbReference type="ARBA" id="ARBA00005929"/>
    </source>
</evidence>
<evidence type="ECO:0000313" key="6">
    <source>
        <dbReference type="Proteomes" id="UP000302163"/>
    </source>
</evidence>
<dbReference type="OrthoDB" id="6590569at2"/>
<keyword evidence="6" id="KW-1185">Reference proteome</keyword>
<dbReference type="InterPro" id="IPR012607">
    <property type="entry name" value="SRA-like"/>
</dbReference>
<dbReference type="AlphaFoldDB" id="A0A4V1G7W7"/>
<accession>A0A4V1G7W7</accession>
<reference evidence="5 6" key="1">
    <citation type="submission" date="2019-05" db="EMBL/GenBank/DDBJ databases">
        <title>Complete genome sequence of Izhakiella calystegiae KSNA2, an endophyte isolated from beach morning glory (Calystegia soldanella).</title>
        <authorList>
            <person name="Jiang L."/>
            <person name="Jeong J.C."/>
            <person name="Kim C.Y."/>
            <person name="Kim D.H."/>
            <person name="Kim S.W."/>
            <person name="Lee j."/>
        </authorList>
    </citation>
    <scope>NUCLEOTIDE SEQUENCE [LARGE SCALE GENOMIC DNA]</scope>
    <source>
        <strain evidence="5 6">KSNA2</strain>
    </source>
</reference>
<evidence type="ECO:0000313" key="5">
    <source>
        <dbReference type="EMBL" id="QCT21087.1"/>
    </source>
</evidence>
<gene>
    <name evidence="5" type="primary">rpsV</name>
    <name evidence="5" type="synonym">sra</name>
    <name evidence="5" type="ORF">FEM41_16260</name>
</gene>
<dbReference type="Proteomes" id="UP000302163">
    <property type="component" value="Chromosome"/>
</dbReference>
<proteinExistence type="inferred from homology"/>
<comment type="similarity">
    <text evidence="2">Belongs to the SRA family.</text>
</comment>
<dbReference type="EMBL" id="CP040428">
    <property type="protein sequence ID" value="QCT21087.1"/>
    <property type="molecule type" value="Genomic_DNA"/>
</dbReference>
<dbReference type="GO" id="GO:0006412">
    <property type="term" value="P:translation"/>
    <property type="evidence" value="ECO:0007669"/>
    <property type="project" value="InterPro"/>
</dbReference>
<evidence type="ECO:0000256" key="1">
    <source>
        <dbReference type="ARBA" id="ARBA00004057"/>
    </source>
</evidence>
<dbReference type="RefSeq" id="WP_138097244.1">
    <property type="nucleotide sequence ID" value="NZ_CP040428.1"/>
</dbReference>
<dbReference type="KEGG" id="izh:FEM41_16260"/>